<accession>A0A4V2UTH0</accession>
<evidence type="ECO:0000313" key="4">
    <source>
        <dbReference type="Proteomes" id="UP000295807"/>
    </source>
</evidence>
<evidence type="ECO:0000313" key="3">
    <source>
        <dbReference type="EMBL" id="TCS85905.1"/>
    </source>
</evidence>
<dbReference type="InterPro" id="IPR002716">
    <property type="entry name" value="PIN_dom"/>
</dbReference>
<proteinExistence type="predicted"/>
<dbReference type="OrthoDB" id="1148871at2"/>
<dbReference type="InterPro" id="IPR029060">
    <property type="entry name" value="PIN-like_dom_sf"/>
</dbReference>
<dbReference type="CDD" id="cd09854">
    <property type="entry name" value="PIN_VapC-like"/>
    <property type="match status" value="1"/>
</dbReference>
<keyword evidence="1" id="KW-1133">Transmembrane helix</keyword>
<evidence type="ECO:0000259" key="2">
    <source>
        <dbReference type="Pfam" id="PF13470"/>
    </source>
</evidence>
<dbReference type="RefSeq" id="WP_132130021.1">
    <property type="nucleotide sequence ID" value="NZ_CP042432.1"/>
</dbReference>
<keyword evidence="1" id="KW-0812">Transmembrane</keyword>
<sequence>MNKVFIDTDVILDFLLNRKPFSMDAARILSLSEKKVIWVGTTGLVFANAYYILRKLSTHKNVVEKLTKLSDLIKIIDLPKDAVMSALKSDFRDFEDAIQNFSAIHADVKVLITRNSKDFKTSSLAVMSPDMFLSLAK</sequence>
<dbReference type="EMBL" id="SMAD01000010">
    <property type="protein sequence ID" value="TCS85905.1"/>
    <property type="molecule type" value="Genomic_DNA"/>
</dbReference>
<keyword evidence="4" id="KW-1185">Reference proteome</keyword>
<dbReference type="Proteomes" id="UP000295807">
    <property type="component" value="Unassembled WGS sequence"/>
</dbReference>
<reference evidence="3 4" key="1">
    <citation type="submission" date="2019-03" db="EMBL/GenBank/DDBJ databases">
        <title>Genomic Encyclopedia of Type Strains, Phase IV (KMG-IV): sequencing the most valuable type-strain genomes for metagenomic binning, comparative biology and taxonomic classification.</title>
        <authorList>
            <person name="Goeker M."/>
        </authorList>
    </citation>
    <scope>NUCLEOTIDE SEQUENCE [LARGE SCALE GENOMIC DNA]</scope>
    <source>
        <strain evidence="3 4">DSM 21100</strain>
    </source>
</reference>
<name>A0A4V2UTH0_9SPHI</name>
<dbReference type="AlphaFoldDB" id="A0A4V2UTH0"/>
<dbReference type="Pfam" id="PF13470">
    <property type="entry name" value="PIN_3"/>
    <property type="match status" value="1"/>
</dbReference>
<gene>
    <name evidence="3" type="ORF">EDD80_110103</name>
</gene>
<keyword evidence="1" id="KW-0472">Membrane</keyword>
<evidence type="ECO:0000256" key="1">
    <source>
        <dbReference type="SAM" id="Phobius"/>
    </source>
</evidence>
<comment type="caution">
    <text evidence="3">The sequence shown here is derived from an EMBL/GenBank/DDBJ whole genome shotgun (WGS) entry which is preliminary data.</text>
</comment>
<feature type="domain" description="PIN" evidence="2">
    <location>
        <begin position="3"/>
        <end position="116"/>
    </location>
</feature>
<organism evidence="3 4">
    <name type="scientific">Anseongella ginsenosidimutans</name>
    <dbReference type="NCBI Taxonomy" id="496056"/>
    <lineage>
        <taxon>Bacteria</taxon>
        <taxon>Pseudomonadati</taxon>
        <taxon>Bacteroidota</taxon>
        <taxon>Sphingobacteriia</taxon>
        <taxon>Sphingobacteriales</taxon>
        <taxon>Sphingobacteriaceae</taxon>
        <taxon>Anseongella</taxon>
    </lineage>
</organism>
<dbReference type="SUPFAM" id="SSF88723">
    <property type="entry name" value="PIN domain-like"/>
    <property type="match status" value="1"/>
</dbReference>
<feature type="transmembrane region" description="Helical" evidence="1">
    <location>
        <begin position="36"/>
        <end position="53"/>
    </location>
</feature>
<dbReference type="Gene3D" id="3.40.50.1010">
    <property type="entry name" value="5'-nuclease"/>
    <property type="match status" value="1"/>
</dbReference>
<protein>
    <submittedName>
        <fullName evidence="3">PIN domain-containing protein</fullName>
    </submittedName>
</protein>